<dbReference type="EMBL" id="FNGM01000001">
    <property type="protein sequence ID" value="SDK99669.1"/>
    <property type="molecule type" value="Genomic_DNA"/>
</dbReference>
<feature type="signal peptide" evidence="1">
    <location>
        <begin position="1"/>
        <end position="26"/>
    </location>
</feature>
<dbReference type="OrthoDB" id="9987459at2"/>
<sequence length="154" mass="16387">MKKIGSVFLSLIILLSTLTLPSVADARDPIKPACNSVEDRGTAIVSTNTSPTPILSWGINFTSLGATVYGSPITVSSIYGSVTKPDLSVRIIPPGTIYAPHTFAWNYLFHGSISNYNYGSSSSPLASGDIIHLRFDVDGPTSVNSVIDIECRIP</sequence>
<evidence type="ECO:0000256" key="1">
    <source>
        <dbReference type="SAM" id="SignalP"/>
    </source>
</evidence>
<accession>A0A1G9GG51</accession>
<evidence type="ECO:0000313" key="2">
    <source>
        <dbReference type="EMBL" id="SDK99669.1"/>
    </source>
</evidence>
<evidence type="ECO:0000313" key="3">
    <source>
        <dbReference type="Proteomes" id="UP000182783"/>
    </source>
</evidence>
<gene>
    <name evidence="2" type="ORF">SAMN05216191_101393</name>
</gene>
<protein>
    <submittedName>
        <fullName evidence="2">Uncharacterized protein</fullName>
    </submittedName>
</protein>
<dbReference type="RefSeq" id="WP_143013322.1">
    <property type="nucleotide sequence ID" value="NZ_CP048429.1"/>
</dbReference>
<feature type="chain" id="PRO_5010332454" evidence="1">
    <location>
        <begin position="27"/>
        <end position="154"/>
    </location>
</feature>
<reference evidence="2 3" key="1">
    <citation type="submission" date="2016-10" db="EMBL/GenBank/DDBJ databases">
        <authorList>
            <person name="de Groot N.N."/>
        </authorList>
    </citation>
    <scope>NUCLEOTIDE SEQUENCE [LARGE SCALE GENOMIC DNA]</scope>
    <source>
        <strain evidence="2 3">CGMCC 1.10239</strain>
    </source>
</reference>
<dbReference type="AlphaFoldDB" id="A0A1G9GG51"/>
<dbReference type="Proteomes" id="UP000182783">
    <property type="component" value="Unassembled WGS sequence"/>
</dbReference>
<organism evidence="2 3">
    <name type="scientific">Paenibacillus jilunlii</name>
    <dbReference type="NCBI Taxonomy" id="682956"/>
    <lineage>
        <taxon>Bacteria</taxon>
        <taxon>Bacillati</taxon>
        <taxon>Bacillota</taxon>
        <taxon>Bacilli</taxon>
        <taxon>Bacillales</taxon>
        <taxon>Paenibacillaceae</taxon>
        <taxon>Paenibacillus</taxon>
    </lineage>
</organism>
<keyword evidence="1" id="KW-0732">Signal</keyword>
<name>A0A1G9GG51_9BACL</name>
<proteinExistence type="predicted"/>